<organism evidence="2 3">
    <name type="scientific">Exophiala bonariae</name>
    <dbReference type="NCBI Taxonomy" id="1690606"/>
    <lineage>
        <taxon>Eukaryota</taxon>
        <taxon>Fungi</taxon>
        <taxon>Dikarya</taxon>
        <taxon>Ascomycota</taxon>
        <taxon>Pezizomycotina</taxon>
        <taxon>Eurotiomycetes</taxon>
        <taxon>Chaetothyriomycetidae</taxon>
        <taxon>Chaetothyriales</taxon>
        <taxon>Herpotrichiellaceae</taxon>
        <taxon>Exophiala</taxon>
    </lineage>
</organism>
<keyword evidence="1" id="KW-0812">Transmembrane</keyword>
<proteinExistence type="predicted"/>
<feature type="transmembrane region" description="Helical" evidence="1">
    <location>
        <begin position="54"/>
        <end position="76"/>
    </location>
</feature>
<comment type="caution">
    <text evidence="2">The sequence shown here is derived from an EMBL/GenBank/DDBJ whole genome shotgun (WGS) entry which is preliminary data.</text>
</comment>
<gene>
    <name evidence="2" type="ORF">LTR84_001769</name>
</gene>
<reference evidence="2 3" key="1">
    <citation type="submission" date="2023-08" db="EMBL/GenBank/DDBJ databases">
        <title>Black Yeasts Isolated from many extreme environments.</title>
        <authorList>
            <person name="Coleine C."/>
            <person name="Stajich J.E."/>
            <person name="Selbmann L."/>
        </authorList>
    </citation>
    <scope>NUCLEOTIDE SEQUENCE [LARGE SCALE GENOMIC DNA]</scope>
    <source>
        <strain evidence="2 3">CCFEE 5792</strain>
    </source>
</reference>
<dbReference type="RefSeq" id="XP_064706932.1">
    <property type="nucleotide sequence ID" value="XM_064845387.1"/>
</dbReference>
<dbReference type="GeneID" id="89969985"/>
<evidence type="ECO:0000256" key="1">
    <source>
        <dbReference type="SAM" id="Phobius"/>
    </source>
</evidence>
<dbReference type="EMBL" id="JAVRRD010000011">
    <property type="protein sequence ID" value="KAK5053807.1"/>
    <property type="molecule type" value="Genomic_DNA"/>
</dbReference>
<name>A0AAV9NBM0_9EURO</name>
<feature type="transmembrane region" description="Helical" evidence="1">
    <location>
        <begin position="83"/>
        <end position="104"/>
    </location>
</feature>
<keyword evidence="1" id="KW-0472">Membrane</keyword>
<sequence length="226" mass="24363">MVSTSRSCTTSLDSIIITTIITFSLRGEAIFIQGHTEQENLITNLRSSETKSNAQYTLIFTALPLAVILPFLRFLFTSSQKSIALACILSITSLLSTAYLMYMIPPDAALFSRGDDHGSLDLSAVVNRRSQRARQQAARGSPSGFFGGPDSPLTVYLPFLNAFVAVLLVVLAGGFRGKVGVPDGLWAFFLLPGLVFAVVLTVRSSIGDVQKGLTELQGMRYGYKGA</sequence>
<feature type="transmembrane region" description="Helical" evidence="1">
    <location>
        <begin position="153"/>
        <end position="173"/>
    </location>
</feature>
<keyword evidence="3" id="KW-1185">Reference proteome</keyword>
<feature type="transmembrane region" description="Helical" evidence="1">
    <location>
        <begin position="185"/>
        <end position="206"/>
    </location>
</feature>
<evidence type="ECO:0000313" key="3">
    <source>
        <dbReference type="Proteomes" id="UP001358417"/>
    </source>
</evidence>
<accession>A0AAV9NBM0</accession>
<keyword evidence="1" id="KW-1133">Transmembrane helix</keyword>
<protein>
    <submittedName>
        <fullName evidence="2">Uncharacterized protein</fullName>
    </submittedName>
</protein>
<evidence type="ECO:0000313" key="2">
    <source>
        <dbReference type="EMBL" id="KAK5053807.1"/>
    </source>
</evidence>
<dbReference type="Proteomes" id="UP001358417">
    <property type="component" value="Unassembled WGS sequence"/>
</dbReference>
<dbReference type="AlphaFoldDB" id="A0AAV9NBM0"/>